<name>A0A177TCF9_9BASI</name>
<dbReference type="NCBIfam" id="TIGR01130">
    <property type="entry name" value="ER_PDI_fam"/>
    <property type="match status" value="1"/>
</dbReference>
<sequence>MRVPTRHSLYAAAAAAALCTTSLVSASEAATDGPDDVLVISQANYTKTVEAHPLALLEFYAPWCGHCNALAPEYKKAATQLKDQGIALAKIDCTVETALCQEVGVGGYPTLKIYRGKTDGAAEYSGPRKADGIVSYMLKQNQPALTHLTSASEADKLKKQDKVVAIAYVSSSSADKKALEAFRTAAEKERDSYTFGYVDSADLAKAAGIKTFPSIVIYRSFDEPELHYPSSDPIEAAAIESFVKDASVPLIDQVGPENFRLYADAGLPIVYYFTEPNDPKKDAILEDLKPVAKEFKGKVNFVWIDAVKFAQHAETLNLKTEVWPAAAIQDMGAHTKFPLQTLGAKPAETIKTFVSDFVNGKLQPSIKSEPVPATQSESVFVLVADEFDKVVNDHSKDLLVEFYAPWCGHCKKLEPTFAALGEKYAAHKDQITIAKMDATKNDIPPSAGFSVEGFPTIKFRPAGPASKWIDFHGERSLEGFVDFIGVNGKNKLDVGGENATGKTTPHATEEEKPAAPKKAEVVHEEL</sequence>
<evidence type="ECO:0000256" key="14">
    <source>
        <dbReference type="SAM" id="MobiDB-lite"/>
    </source>
</evidence>
<evidence type="ECO:0000256" key="3">
    <source>
        <dbReference type="ARBA" id="ARBA00004319"/>
    </source>
</evidence>
<dbReference type="InterPro" id="IPR036249">
    <property type="entry name" value="Thioredoxin-like_sf"/>
</dbReference>
<evidence type="ECO:0000256" key="1">
    <source>
        <dbReference type="ARBA" id="ARBA00001182"/>
    </source>
</evidence>
<evidence type="ECO:0000313" key="16">
    <source>
        <dbReference type="Proteomes" id="UP000077521"/>
    </source>
</evidence>
<dbReference type="GO" id="GO:0003756">
    <property type="term" value="F:protein disulfide isomerase activity"/>
    <property type="evidence" value="ECO:0007669"/>
    <property type="project" value="UniProtKB-EC"/>
</dbReference>
<reference evidence="15" key="2">
    <citation type="journal article" date="2019" name="IMA Fungus">
        <title>Genome sequencing and comparison of five Tilletia species to identify candidate genes for the detection of regulated species infecting wheat.</title>
        <authorList>
            <person name="Nguyen H.D.T."/>
            <person name="Sultana T."/>
            <person name="Kesanakurti P."/>
            <person name="Hambleton S."/>
        </authorList>
    </citation>
    <scope>NUCLEOTIDE SEQUENCE</scope>
    <source>
        <strain evidence="15">DAOMC 236416</strain>
    </source>
</reference>
<dbReference type="SUPFAM" id="SSF52833">
    <property type="entry name" value="Thioredoxin-like"/>
    <property type="match status" value="4"/>
</dbReference>
<reference evidence="15" key="1">
    <citation type="submission" date="2016-04" db="EMBL/GenBank/DDBJ databases">
        <authorList>
            <person name="Nguyen H.D."/>
            <person name="Samba Siva P."/>
            <person name="Cullis J."/>
            <person name="Levesque C.A."/>
            <person name="Hambleton S."/>
        </authorList>
    </citation>
    <scope>NUCLEOTIDE SEQUENCE</scope>
    <source>
        <strain evidence="15">DAOMC 236416</strain>
    </source>
</reference>
<dbReference type="PROSITE" id="PS51352">
    <property type="entry name" value="THIOREDOXIN_2"/>
    <property type="match status" value="2"/>
</dbReference>
<dbReference type="GO" id="GO:0034976">
    <property type="term" value="P:response to endoplasmic reticulum stress"/>
    <property type="evidence" value="ECO:0007669"/>
    <property type="project" value="TreeGrafter"/>
</dbReference>
<dbReference type="GO" id="GO:0006457">
    <property type="term" value="P:protein folding"/>
    <property type="evidence" value="ECO:0007669"/>
    <property type="project" value="TreeGrafter"/>
</dbReference>
<evidence type="ECO:0000256" key="8">
    <source>
        <dbReference type="ARBA" id="ARBA00022824"/>
    </source>
</evidence>
<dbReference type="InterPro" id="IPR013766">
    <property type="entry name" value="Thioredoxin_domain"/>
</dbReference>
<dbReference type="GO" id="GO:0005788">
    <property type="term" value="C:endoplasmic reticulum lumen"/>
    <property type="evidence" value="ECO:0007669"/>
    <property type="project" value="UniProtKB-SubCell"/>
</dbReference>
<dbReference type="EMBL" id="LWDF02000951">
    <property type="protein sequence ID" value="KAE8241217.1"/>
    <property type="molecule type" value="Genomic_DNA"/>
</dbReference>
<evidence type="ECO:0000256" key="2">
    <source>
        <dbReference type="ARBA" id="ARBA00002692"/>
    </source>
</evidence>
<evidence type="ECO:0000313" key="15">
    <source>
        <dbReference type="EMBL" id="KAE8241217.1"/>
    </source>
</evidence>
<keyword evidence="7" id="KW-0677">Repeat</keyword>
<protein>
    <recommendedName>
        <fullName evidence="5 13">Protein disulfide-isomerase</fullName>
        <ecNumber evidence="5 13">5.3.4.1</ecNumber>
    </recommendedName>
</protein>
<dbReference type="PROSITE" id="PS00194">
    <property type="entry name" value="THIOREDOXIN_1"/>
    <property type="match status" value="2"/>
</dbReference>
<dbReference type="PANTHER" id="PTHR18929">
    <property type="entry name" value="PROTEIN DISULFIDE ISOMERASE"/>
    <property type="match status" value="1"/>
</dbReference>
<dbReference type="CDD" id="cd02982">
    <property type="entry name" value="PDI_b'_family"/>
    <property type="match status" value="1"/>
</dbReference>
<dbReference type="CDD" id="cd02981">
    <property type="entry name" value="PDI_b_family"/>
    <property type="match status" value="1"/>
</dbReference>
<evidence type="ECO:0000256" key="7">
    <source>
        <dbReference type="ARBA" id="ARBA00022737"/>
    </source>
</evidence>
<evidence type="ECO:0000256" key="5">
    <source>
        <dbReference type="ARBA" id="ARBA00012723"/>
    </source>
</evidence>
<evidence type="ECO:0000256" key="12">
    <source>
        <dbReference type="RuleBase" id="RU004208"/>
    </source>
</evidence>
<dbReference type="Pfam" id="PF00085">
    <property type="entry name" value="Thioredoxin"/>
    <property type="match status" value="2"/>
</dbReference>
<comment type="catalytic activity">
    <reaction evidence="1 13">
        <text>Catalyzes the rearrangement of -S-S- bonds in proteins.</text>
        <dbReference type="EC" id="5.3.4.1"/>
    </reaction>
</comment>
<feature type="chain" id="PRO_5035981468" description="Protein disulfide-isomerase" evidence="13">
    <location>
        <begin position="27"/>
        <end position="526"/>
    </location>
</feature>
<evidence type="ECO:0000256" key="11">
    <source>
        <dbReference type="ARBA" id="ARBA00023284"/>
    </source>
</evidence>
<feature type="signal peptide" evidence="13">
    <location>
        <begin position="1"/>
        <end position="26"/>
    </location>
</feature>
<comment type="function">
    <text evidence="2">Participates in the folding of proteins containing disulfide bonds, may be involved in glycosylation, prolyl hydroxylation and triglyceride transfer.</text>
</comment>
<keyword evidence="16" id="KW-1185">Reference proteome</keyword>
<keyword evidence="8" id="KW-0256">Endoplasmic reticulum</keyword>
<dbReference type="CDD" id="cd02995">
    <property type="entry name" value="PDI_a_PDI_a'_C"/>
    <property type="match status" value="1"/>
</dbReference>
<dbReference type="EC" id="5.3.4.1" evidence="5 13"/>
<dbReference type="InterPro" id="IPR005788">
    <property type="entry name" value="PDI_thioredoxin-like_dom"/>
</dbReference>
<dbReference type="Gene3D" id="3.40.30.10">
    <property type="entry name" value="Glutaredoxin"/>
    <property type="match status" value="4"/>
</dbReference>
<dbReference type="Pfam" id="PF13848">
    <property type="entry name" value="Thioredoxin_6"/>
    <property type="match status" value="1"/>
</dbReference>
<comment type="subcellular location">
    <subcellularLocation>
        <location evidence="3">Endoplasmic reticulum lumen</location>
    </subcellularLocation>
</comment>
<accession>A0A177TCF9</accession>
<dbReference type="FunFam" id="3.40.30.10:FF:000027">
    <property type="entry name" value="protein disulfide-isomerase A2"/>
    <property type="match status" value="1"/>
</dbReference>
<evidence type="ECO:0000256" key="9">
    <source>
        <dbReference type="ARBA" id="ARBA00023157"/>
    </source>
</evidence>
<dbReference type="FunFam" id="3.40.30.10:FF:000017">
    <property type="entry name" value="Protein disulfide-isomerase A4"/>
    <property type="match status" value="1"/>
</dbReference>
<keyword evidence="6 13" id="KW-0732">Signal</keyword>
<evidence type="ECO:0000256" key="4">
    <source>
        <dbReference type="ARBA" id="ARBA00006347"/>
    </source>
</evidence>
<keyword evidence="9" id="KW-1015">Disulfide bond</keyword>
<comment type="caution">
    <text evidence="15">The sequence shown here is derived from an EMBL/GenBank/DDBJ whole genome shotgun (WGS) entry which is preliminary data.</text>
</comment>
<dbReference type="PANTHER" id="PTHR18929:SF132">
    <property type="entry name" value="PROTEIN DISULFIDE-ISOMERASE A3"/>
    <property type="match status" value="1"/>
</dbReference>
<dbReference type="InterPro" id="IPR005792">
    <property type="entry name" value="Prot_disulphide_isomerase"/>
</dbReference>
<feature type="compositionally biased region" description="Basic and acidic residues" evidence="14">
    <location>
        <begin position="507"/>
        <end position="526"/>
    </location>
</feature>
<proteinExistence type="inferred from homology"/>
<dbReference type="CDD" id="cd02961">
    <property type="entry name" value="PDI_a_family"/>
    <property type="match status" value="1"/>
</dbReference>
<feature type="region of interest" description="Disordered" evidence="14">
    <location>
        <begin position="494"/>
        <end position="526"/>
    </location>
</feature>
<evidence type="ECO:0000256" key="13">
    <source>
        <dbReference type="RuleBase" id="RU361130"/>
    </source>
</evidence>
<dbReference type="NCBIfam" id="TIGR01126">
    <property type="entry name" value="pdi_dom"/>
    <property type="match status" value="1"/>
</dbReference>
<evidence type="ECO:0000256" key="10">
    <source>
        <dbReference type="ARBA" id="ARBA00023235"/>
    </source>
</evidence>
<dbReference type="InterPro" id="IPR017937">
    <property type="entry name" value="Thioredoxin_CS"/>
</dbReference>
<comment type="similarity">
    <text evidence="4 12">Belongs to the protein disulfide isomerase family.</text>
</comment>
<keyword evidence="11" id="KW-0676">Redox-active center</keyword>
<evidence type="ECO:0000256" key="6">
    <source>
        <dbReference type="ARBA" id="ARBA00022729"/>
    </source>
</evidence>
<organism evidence="15 16">
    <name type="scientific">Tilletia indica</name>
    <dbReference type="NCBI Taxonomy" id="43049"/>
    <lineage>
        <taxon>Eukaryota</taxon>
        <taxon>Fungi</taxon>
        <taxon>Dikarya</taxon>
        <taxon>Basidiomycota</taxon>
        <taxon>Ustilaginomycotina</taxon>
        <taxon>Exobasidiomycetes</taxon>
        <taxon>Tilletiales</taxon>
        <taxon>Tilletiaceae</taxon>
        <taxon>Tilletia</taxon>
    </lineage>
</organism>
<dbReference type="PRINTS" id="PR00421">
    <property type="entry name" value="THIOREDOXIN"/>
</dbReference>
<dbReference type="OrthoDB" id="427280at2759"/>
<keyword evidence="10 13" id="KW-0413">Isomerase</keyword>
<dbReference type="AlphaFoldDB" id="A0A177TCF9"/>
<dbReference type="Proteomes" id="UP000077521">
    <property type="component" value="Unassembled WGS sequence"/>
</dbReference>
<gene>
    <name evidence="15" type="ORF">A4X13_0g7514</name>
</gene>